<reference evidence="1" key="1">
    <citation type="submission" date="2023-03" db="UniProtKB">
        <authorList>
            <consortium name="EnsemblPlants"/>
        </authorList>
    </citation>
    <scope>IDENTIFICATION</scope>
</reference>
<organism evidence="1">
    <name type="scientific">Cucumis melo</name>
    <name type="common">Muskmelon</name>
    <dbReference type="NCBI Taxonomy" id="3656"/>
    <lineage>
        <taxon>Eukaryota</taxon>
        <taxon>Viridiplantae</taxon>
        <taxon>Streptophyta</taxon>
        <taxon>Embryophyta</taxon>
        <taxon>Tracheophyta</taxon>
        <taxon>Spermatophyta</taxon>
        <taxon>Magnoliopsida</taxon>
        <taxon>eudicotyledons</taxon>
        <taxon>Gunneridae</taxon>
        <taxon>Pentapetalae</taxon>
        <taxon>rosids</taxon>
        <taxon>fabids</taxon>
        <taxon>Cucurbitales</taxon>
        <taxon>Cucurbitaceae</taxon>
        <taxon>Benincaseae</taxon>
        <taxon>Cucumis</taxon>
    </lineage>
</organism>
<evidence type="ECO:0000313" key="1">
    <source>
        <dbReference type="EnsemblPlants" id="MELO3C029278.2.1"/>
    </source>
</evidence>
<protein>
    <submittedName>
        <fullName evidence="1">Uncharacterized protein</fullName>
    </submittedName>
</protein>
<dbReference type="AlphaFoldDB" id="A0A9I9E644"/>
<sequence>MDCVENAAIPTSSFSAFEKFSSTKLIYINVTKPKNIYSSGNVVKADAKPYSPYVLSLSLALRYLINPSFTLLQFILHWEFERVQARNLLSKPLKRS</sequence>
<dbReference type="EnsemblPlants" id="MELO3C029278.2.1">
    <property type="protein sequence ID" value="MELO3C029278.2.1"/>
    <property type="gene ID" value="MELO3C029278.2"/>
</dbReference>
<accession>A0A9I9E644</accession>
<name>A0A9I9E644_CUCME</name>
<proteinExistence type="predicted"/>
<dbReference type="Gramene" id="MELO3C029278.2.1">
    <property type="protein sequence ID" value="MELO3C029278.2.1"/>
    <property type="gene ID" value="MELO3C029278.2"/>
</dbReference>